<dbReference type="SUPFAM" id="SSF53474">
    <property type="entry name" value="alpha/beta-Hydrolases"/>
    <property type="match status" value="1"/>
</dbReference>
<evidence type="ECO:0000313" key="2">
    <source>
        <dbReference type="Proteomes" id="UP000612893"/>
    </source>
</evidence>
<dbReference type="Gene3D" id="1.20.1440.110">
    <property type="entry name" value="acylaminoacyl peptidase"/>
    <property type="match status" value="1"/>
</dbReference>
<dbReference type="InterPro" id="IPR029058">
    <property type="entry name" value="AB_hydrolase_fold"/>
</dbReference>
<name>A0A934KBP7_9BACT</name>
<comment type="caution">
    <text evidence="1">The sequence shown here is derived from an EMBL/GenBank/DDBJ whole genome shotgun (WGS) entry which is preliminary data.</text>
</comment>
<accession>A0A934KBP7</accession>
<keyword evidence="1" id="KW-0031">Aminopeptidase</keyword>
<dbReference type="PANTHER" id="PTHR22946">
    <property type="entry name" value="DIENELACTONE HYDROLASE DOMAIN-CONTAINING PROTEIN-RELATED"/>
    <property type="match status" value="1"/>
</dbReference>
<dbReference type="PANTHER" id="PTHR22946:SF12">
    <property type="entry name" value="CONIDIAL PIGMENT BIOSYNTHESIS PROTEIN AYG1 (AFU_ORTHOLOGUE AFUA_2G17550)"/>
    <property type="match status" value="1"/>
</dbReference>
<dbReference type="InterPro" id="IPR050261">
    <property type="entry name" value="FrsA_esterase"/>
</dbReference>
<dbReference type="Proteomes" id="UP000612893">
    <property type="component" value="Unassembled WGS sequence"/>
</dbReference>
<dbReference type="GO" id="GO:0004177">
    <property type="term" value="F:aminopeptidase activity"/>
    <property type="evidence" value="ECO:0007669"/>
    <property type="project" value="UniProtKB-KW"/>
</dbReference>
<dbReference type="EMBL" id="JAEKNR010000198">
    <property type="protein sequence ID" value="MBJ7600286.1"/>
    <property type="molecule type" value="Genomic_DNA"/>
</dbReference>
<sequence length="403" mass="44449">MARSFFANEQFNFELQLALGQVAYGSGDVGELLSTAERIEDGNFDSWVAEWTAVGRRIEEIAESCAASGHALSARAAYLRSSQYYALALSAVDGTTDPEALLLPTFRAHRRTFDAHVARLSPVAEKVEIPYEGTTLPGYLFRPGWEPTQRPTLILNNGSDGPVTALWAGPGTGAVARGYNVLIFDGPGQQSMLFERNVPFRPDWERVITPVVDYLLGISDVDPGRIALYGISQGGYWVPRALAFERRPAAGIADPGVFDVSTAWLERLPPEMLPLLEAGDKENFDHFIEMGLRDATPQDRQTMAWRAKPYGTSSPFDTFTAVRQYTLHGLADRITTPLLITDPEGEKFWPGQPKRLYHAVGGPKKLVGFTAAEGAAGHCEPMARTLLEQRMFDWLDETLSPTR</sequence>
<keyword evidence="1" id="KW-0378">Hydrolase</keyword>
<keyword evidence="1" id="KW-0645">Protease</keyword>
<keyword evidence="2" id="KW-1185">Reference proteome</keyword>
<gene>
    <name evidence="1" type="ORF">JF922_19705</name>
</gene>
<dbReference type="Gene3D" id="3.40.50.1820">
    <property type="entry name" value="alpha/beta hydrolase"/>
    <property type="match status" value="1"/>
</dbReference>
<protein>
    <submittedName>
        <fullName evidence="1">Dipeptidyl aminopeptidase</fullName>
    </submittedName>
</protein>
<organism evidence="1 2">
    <name type="scientific">Candidatus Nephthysia bennettiae</name>
    <dbReference type="NCBI Taxonomy" id="3127016"/>
    <lineage>
        <taxon>Bacteria</taxon>
        <taxon>Bacillati</taxon>
        <taxon>Candidatus Dormiibacterota</taxon>
        <taxon>Candidatus Dormibacteria</taxon>
        <taxon>Candidatus Dormibacterales</taxon>
        <taxon>Candidatus Dormibacteraceae</taxon>
        <taxon>Candidatus Nephthysia</taxon>
    </lineage>
</organism>
<reference evidence="1" key="1">
    <citation type="submission" date="2020-10" db="EMBL/GenBank/DDBJ databases">
        <title>Ca. Dormibacterota MAGs.</title>
        <authorList>
            <person name="Montgomery K."/>
        </authorList>
    </citation>
    <scope>NUCLEOTIDE SEQUENCE [LARGE SCALE GENOMIC DNA]</scope>
    <source>
        <strain evidence="1">SC8812_S17_10</strain>
    </source>
</reference>
<dbReference type="RefSeq" id="WP_338204051.1">
    <property type="nucleotide sequence ID" value="NZ_JAEKNR010000198.1"/>
</dbReference>
<dbReference type="AlphaFoldDB" id="A0A934KBP7"/>
<evidence type="ECO:0000313" key="1">
    <source>
        <dbReference type="EMBL" id="MBJ7600286.1"/>
    </source>
</evidence>
<proteinExistence type="predicted"/>